<evidence type="ECO:0000313" key="2">
    <source>
        <dbReference type="Proteomes" id="UP001228376"/>
    </source>
</evidence>
<reference evidence="1 2" key="1">
    <citation type="submission" date="2023-10" db="EMBL/GenBank/DDBJ databases">
        <title>179-bfca-hs.</title>
        <authorList>
            <person name="Miliotis G."/>
            <person name="Sengupta P."/>
            <person name="Hameed A."/>
            <person name="Chuvochina M."/>
            <person name="Mcdonagh F."/>
            <person name="Simpson A.C."/>
            <person name="Singh N.K."/>
            <person name="Rekha P.D."/>
            <person name="Raman K."/>
            <person name="Hugenholtz P."/>
            <person name="Venkateswaran K."/>
        </authorList>
    </citation>
    <scope>NUCLEOTIDE SEQUENCE [LARGE SCALE GENOMIC DNA]</scope>
    <source>
        <strain evidence="1 2">179-BFC-A-HS</strain>
    </source>
</reference>
<gene>
    <name evidence="1" type="ORF">P5G51_019525</name>
</gene>
<sequence length="41" mass="4698">MIMYMQKVAHKEWDLYATNLGQALESVEKVPSTYHVGSTLK</sequence>
<keyword evidence="2" id="KW-1185">Reference proteome</keyword>
<comment type="caution">
    <text evidence="1">The sequence shown here is derived from an EMBL/GenBank/DDBJ whole genome shotgun (WGS) entry which is preliminary data.</text>
</comment>
<name>A0ABU5CMV6_9BACI</name>
<evidence type="ECO:0000313" key="1">
    <source>
        <dbReference type="EMBL" id="MDY0407231.1"/>
    </source>
</evidence>
<dbReference type="EMBL" id="JAROCA020000003">
    <property type="protein sequence ID" value="MDY0407231.1"/>
    <property type="molecule type" value="Genomic_DNA"/>
</dbReference>
<protein>
    <submittedName>
        <fullName evidence="1">Uncharacterized protein</fullName>
    </submittedName>
</protein>
<dbReference type="Proteomes" id="UP001228376">
    <property type="component" value="Unassembled WGS sequence"/>
</dbReference>
<proteinExistence type="predicted"/>
<organism evidence="1 2">
    <name type="scientific">Tigheibacillus jepli</name>
    <dbReference type="NCBI Taxonomy" id="3035914"/>
    <lineage>
        <taxon>Bacteria</taxon>
        <taxon>Bacillati</taxon>
        <taxon>Bacillota</taxon>
        <taxon>Bacilli</taxon>
        <taxon>Bacillales</taxon>
        <taxon>Bacillaceae</taxon>
        <taxon>Tigheibacillus</taxon>
    </lineage>
</organism>
<accession>A0ABU5CMV6</accession>
<dbReference type="RefSeq" id="WP_306068326.1">
    <property type="nucleotide sequence ID" value="NZ_JAROCA020000003.1"/>
</dbReference>